<evidence type="ECO:0000256" key="4">
    <source>
        <dbReference type="ARBA" id="ARBA00023004"/>
    </source>
</evidence>
<evidence type="ECO:0000259" key="7">
    <source>
        <dbReference type="PROSITE" id="PS51296"/>
    </source>
</evidence>
<organism evidence="8 9">
    <name type="scientific">Mycolicibacterium fortuitum</name>
    <name type="common">Mycobacterium fortuitum</name>
    <dbReference type="NCBI Taxonomy" id="1766"/>
    <lineage>
        <taxon>Bacteria</taxon>
        <taxon>Bacillati</taxon>
        <taxon>Actinomycetota</taxon>
        <taxon>Actinomycetes</taxon>
        <taxon>Mycobacteriales</taxon>
        <taxon>Mycobacteriaceae</taxon>
        <taxon>Mycolicibacterium</taxon>
    </lineage>
</organism>
<dbReference type="EMBL" id="UGQY01000004">
    <property type="protein sequence ID" value="SUA04687.1"/>
    <property type="molecule type" value="Genomic_DNA"/>
</dbReference>
<keyword evidence="5" id="KW-0411">Iron-sulfur</keyword>
<dbReference type="InterPro" id="IPR001663">
    <property type="entry name" value="Rng_hydr_dOase-A"/>
</dbReference>
<feature type="compositionally biased region" description="Basic and acidic residues" evidence="6">
    <location>
        <begin position="106"/>
        <end position="115"/>
    </location>
</feature>
<evidence type="ECO:0000313" key="9">
    <source>
        <dbReference type="Proteomes" id="UP000255389"/>
    </source>
</evidence>
<accession>A0A378V4F4</accession>
<dbReference type="PANTHER" id="PTHR43756">
    <property type="entry name" value="CHOLINE MONOOXYGENASE, CHLOROPLASTIC"/>
    <property type="match status" value="1"/>
</dbReference>
<evidence type="ECO:0000256" key="5">
    <source>
        <dbReference type="ARBA" id="ARBA00023014"/>
    </source>
</evidence>
<evidence type="ECO:0000256" key="3">
    <source>
        <dbReference type="ARBA" id="ARBA00023002"/>
    </source>
</evidence>
<feature type="compositionally biased region" description="Polar residues" evidence="6">
    <location>
        <begin position="140"/>
        <end position="156"/>
    </location>
</feature>
<dbReference type="InterPro" id="IPR036922">
    <property type="entry name" value="Rieske_2Fe-2S_sf"/>
</dbReference>
<dbReference type="SUPFAM" id="SSF50022">
    <property type="entry name" value="ISP domain"/>
    <property type="match status" value="1"/>
</dbReference>
<evidence type="ECO:0000256" key="6">
    <source>
        <dbReference type="SAM" id="MobiDB-lite"/>
    </source>
</evidence>
<dbReference type="InterPro" id="IPR017941">
    <property type="entry name" value="Rieske_2Fe-2S"/>
</dbReference>
<evidence type="ECO:0000313" key="8">
    <source>
        <dbReference type="EMBL" id="SUA04687.1"/>
    </source>
</evidence>
<proteinExistence type="predicted"/>
<feature type="compositionally biased region" description="Low complexity" evidence="6">
    <location>
        <begin position="116"/>
        <end position="134"/>
    </location>
</feature>
<dbReference type="PANTHER" id="PTHR43756:SF5">
    <property type="entry name" value="CHOLINE MONOOXYGENASE, CHLOROPLASTIC"/>
    <property type="match status" value="1"/>
</dbReference>
<evidence type="ECO:0000256" key="2">
    <source>
        <dbReference type="ARBA" id="ARBA00022723"/>
    </source>
</evidence>
<keyword evidence="3 8" id="KW-0560">Oxidoreductase</keyword>
<gene>
    <name evidence="8" type="primary">bphA_3</name>
    <name evidence="8" type="ORF">NCTC1542_06194</name>
</gene>
<feature type="region of interest" description="Disordered" evidence="6">
    <location>
        <begin position="106"/>
        <end position="162"/>
    </location>
</feature>
<dbReference type="Gene3D" id="2.102.10.10">
    <property type="entry name" value="Rieske [2Fe-2S] iron-sulphur domain"/>
    <property type="match status" value="1"/>
</dbReference>
<dbReference type="GO" id="GO:0004497">
    <property type="term" value="F:monooxygenase activity"/>
    <property type="evidence" value="ECO:0007669"/>
    <property type="project" value="UniProtKB-ARBA"/>
</dbReference>
<dbReference type="AlphaFoldDB" id="A0A378V4F4"/>
<dbReference type="Proteomes" id="UP000255389">
    <property type="component" value="Unassembled WGS sequence"/>
</dbReference>
<name>A0A378V4F4_MYCFO</name>
<dbReference type="PROSITE" id="PS51296">
    <property type="entry name" value="RIESKE"/>
    <property type="match status" value="1"/>
</dbReference>
<keyword evidence="1" id="KW-0001">2Fe-2S</keyword>
<dbReference type="GO" id="GO:0046872">
    <property type="term" value="F:metal ion binding"/>
    <property type="evidence" value="ECO:0007669"/>
    <property type="project" value="UniProtKB-KW"/>
</dbReference>
<dbReference type="GO" id="GO:0018687">
    <property type="term" value="F:biphenyl 2,3-dioxygenase activity"/>
    <property type="evidence" value="ECO:0007669"/>
    <property type="project" value="UniProtKB-EC"/>
</dbReference>
<dbReference type="GO" id="GO:0051537">
    <property type="term" value="F:2 iron, 2 sulfur cluster binding"/>
    <property type="evidence" value="ECO:0007669"/>
    <property type="project" value="UniProtKB-KW"/>
</dbReference>
<evidence type="ECO:0000256" key="1">
    <source>
        <dbReference type="ARBA" id="ARBA00022714"/>
    </source>
</evidence>
<sequence>MAHTESDLDAAMEVDAAPDDSTGVIAEDLSAPTTIPVEAYISADYARAERDRLWRKVWQQVGRVEEIPEIGSYLTYDILDDSIIIVRTGAHTFAAHHNVCMHRGRKLIDNPEGPRTRPAGPGSPSSAGSTAGPTVWTEPARTSGNRTTGRANSPHVTRTLPPCRWIPGADGCSSTWTRTANR</sequence>
<dbReference type="EC" id="1.14.12.18" evidence="8"/>
<keyword evidence="2" id="KW-0479">Metal-binding</keyword>
<reference evidence="8 9" key="1">
    <citation type="submission" date="2018-06" db="EMBL/GenBank/DDBJ databases">
        <authorList>
            <consortium name="Pathogen Informatics"/>
            <person name="Doyle S."/>
        </authorList>
    </citation>
    <scope>NUCLEOTIDE SEQUENCE [LARGE SCALE GENOMIC DNA]</scope>
    <source>
        <strain evidence="8 9">NCTC1542</strain>
    </source>
</reference>
<protein>
    <submittedName>
        <fullName evidence="8">Rieske (2Fe-2S) domain-containing protein</fullName>
        <ecNumber evidence="8">1.14.12.18</ecNumber>
    </submittedName>
</protein>
<dbReference type="Pfam" id="PF00355">
    <property type="entry name" value="Rieske"/>
    <property type="match status" value="1"/>
</dbReference>
<feature type="domain" description="Rieske" evidence="7">
    <location>
        <begin position="58"/>
        <end position="111"/>
    </location>
</feature>
<keyword evidence="4" id="KW-0408">Iron</keyword>